<dbReference type="Pfam" id="PF18912">
    <property type="entry name" value="DZR_2"/>
    <property type="match status" value="1"/>
</dbReference>
<organism evidence="4 6">
    <name type="scientific">Thalassovita autumnalis</name>
    <dbReference type="NCBI Taxonomy" id="2072972"/>
    <lineage>
        <taxon>Bacteria</taxon>
        <taxon>Pseudomonadati</taxon>
        <taxon>Pseudomonadota</taxon>
        <taxon>Alphaproteobacteria</taxon>
        <taxon>Rhodobacterales</taxon>
        <taxon>Roseobacteraceae</taxon>
        <taxon>Thalassovita</taxon>
    </lineage>
</organism>
<proteinExistence type="inferred from homology"/>
<dbReference type="InterPro" id="IPR029057">
    <property type="entry name" value="PRTase-like"/>
</dbReference>
<dbReference type="PANTHER" id="PTHR47505:SF1">
    <property type="entry name" value="DNA UTILIZATION PROTEIN YHGH"/>
    <property type="match status" value="1"/>
</dbReference>
<dbReference type="AlphaFoldDB" id="A0A0P1G161"/>
<keyword evidence="5" id="KW-1185">Reference proteome</keyword>
<evidence type="ECO:0000313" key="4">
    <source>
        <dbReference type="EMBL" id="CUH71181.1"/>
    </source>
</evidence>
<feature type="domain" description="Double zinc ribbon" evidence="2">
    <location>
        <begin position="2"/>
        <end position="45"/>
    </location>
</feature>
<dbReference type="CDD" id="cd06223">
    <property type="entry name" value="PRTases_typeI"/>
    <property type="match status" value="1"/>
</dbReference>
<dbReference type="PANTHER" id="PTHR47505">
    <property type="entry name" value="DNA UTILIZATION PROTEIN YHGH"/>
    <property type="match status" value="1"/>
</dbReference>
<dbReference type="EMBL" id="CYSC01000017">
    <property type="protein sequence ID" value="CUH71181.1"/>
    <property type="molecule type" value="Genomic_DNA"/>
</dbReference>
<gene>
    <name evidence="3" type="ORF">TL5118_01734</name>
    <name evidence="4" type="ORF">TL5120_00967</name>
</gene>
<reference evidence="3 5" key="2">
    <citation type="submission" date="2015-09" db="EMBL/GenBank/DDBJ databases">
        <authorList>
            <person name="Rodrigo-Torres L."/>
            <person name="Arahal D.R."/>
        </authorList>
    </citation>
    <scope>NUCLEOTIDE SEQUENCE [LARGE SCALE GENOMIC DNA]</scope>
    <source>
        <strain evidence="3 5">CECT 5118</strain>
    </source>
</reference>
<comment type="similarity">
    <text evidence="1">Belongs to the ComF/GntX family.</text>
</comment>
<evidence type="ECO:0000259" key="2">
    <source>
        <dbReference type="Pfam" id="PF18912"/>
    </source>
</evidence>
<name>A0A0P1G161_9RHOB</name>
<dbReference type="Gene3D" id="3.40.50.2020">
    <property type="match status" value="1"/>
</dbReference>
<sequence>MVESEAGLCPTCWREVQFIGGLVCDQCGVPLPGESDQAERCDDCLRVERPWQRGRAALLYEGQGRQLVMALKHGDRQDIVPIAARWMAQVAVPVLLPETLITPVPLHWTRMLKRRFNQAALLAEALAHYTGHAYCPDLVQRLRATQSTKGQGREARFAEMQGAFRIHPRRRHRLIGRPVCLVDDVMTSGATLAAVSEACLAAGASHLSVLLLARAQKSPYISGNA</sequence>
<dbReference type="InterPro" id="IPR044005">
    <property type="entry name" value="DZR_2"/>
</dbReference>
<reference evidence="4 6" key="1">
    <citation type="submission" date="2015-09" db="EMBL/GenBank/DDBJ databases">
        <authorList>
            <consortium name="Swine Surveillance"/>
        </authorList>
    </citation>
    <scope>NUCLEOTIDE SEQUENCE [LARGE SCALE GENOMIC DNA]</scope>
    <source>
        <strain evidence="4 6">5120</strain>
    </source>
</reference>
<evidence type="ECO:0000313" key="5">
    <source>
        <dbReference type="Proteomes" id="UP000051086"/>
    </source>
</evidence>
<evidence type="ECO:0000256" key="1">
    <source>
        <dbReference type="ARBA" id="ARBA00008007"/>
    </source>
</evidence>
<dbReference type="Proteomes" id="UP000051086">
    <property type="component" value="Unassembled WGS sequence"/>
</dbReference>
<protein>
    <submittedName>
        <fullName evidence="4">DNA utilization protein GntX</fullName>
    </submittedName>
</protein>
<dbReference type="Proteomes" id="UP000051887">
    <property type="component" value="Unassembled WGS sequence"/>
</dbReference>
<accession>A0A0P1G161</accession>
<dbReference type="InterPro" id="IPR000836">
    <property type="entry name" value="PRTase_dom"/>
</dbReference>
<evidence type="ECO:0000313" key="3">
    <source>
        <dbReference type="EMBL" id="CUH66391.1"/>
    </source>
</evidence>
<dbReference type="CDD" id="cd00029">
    <property type="entry name" value="C1"/>
    <property type="match status" value="1"/>
</dbReference>
<evidence type="ECO:0000313" key="6">
    <source>
        <dbReference type="Proteomes" id="UP000051887"/>
    </source>
</evidence>
<dbReference type="EMBL" id="CYSB01000026">
    <property type="protein sequence ID" value="CUH66391.1"/>
    <property type="molecule type" value="Genomic_DNA"/>
</dbReference>
<dbReference type="SUPFAM" id="SSF53271">
    <property type="entry name" value="PRTase-like"/>
    <property type="match status" value="1"/>
</dbReference>
<dbReference type="InterPro" id="IPR051910">
    <property type="entry name" value="ComF/GntX_DNA_util-trans"/>
</dbReference>